<sequence>MKYAKLFTLFFFLTVLQQKVLAQDTIPPSQEPDTTVIDTIVIRSFQEKIRYIPRGVNLTNPVITFKKTKPRTRKFNRFKIPSFWEVENNLGLNLSEVAFVNWNAGGDNAFSALANAKFVRNYKFRYVQWNNDLVLRYGVNVQEGQKLRKTEDAIRFSSSFGYRRDTLTSWYYSAKVKFNTQFSNGYKYPDRDNPISRFMAPGYLFVGGGISYIPEGKNFNLYLSPLTQKATFVLDQALADDGAFGVQKAVRDSTGAIIQAGENKFIELGISVTNEWKTPVLDNVTLDHRLSLYTDYLRSFGNVDIDWELNFEFTVNEFIKANFGTQIIYDDDIRFNPTIADDGSVIDPGVPRIQFRQLLAIGLSYNF</sequence>
<evidence type="ECO:0000313" key="3">
    <source>
        <dbReference type="Proteomes" id="UP000290889"/>
    </source>
</evidence>
<dbReference type="RefSeq" id="WP_129601758.1">
    <property type="nucleotide sequence ID" value="NZ_CP035544.1"/>
</dbReference>
<dbReference type="EMBL" id="CP035544">
    <property type="protein sequence ID" value="QBA63100.1"/>
    <property type="molecule type" value="Genomic_DNA"/>
</dbReference>
<keyword evidence="3" id="KW-1185">Reference proteome</keyword>
<reference evidence="2 3" key="1">
    <citation type="submission" date="2019-01" db="EMBL/GenBank/DDBJ databases">
        <title>Muriicola soli sp. nov., isolated from soil.</title>
        <authorList>
            <person name="Kang H.J."/>
            <person name="Kim S.B."/>
        </authorList>
    </citation>
    <scope>NUCLEOTIDE SEQUENCE [LARGE SCALE GENOMIC DNA]</scope>
    <source>
        <strain evidence="2 3">MMS17-SY002</strain>
    </source>
</reference>
<dbReference type="OrthoDB" id="1495718at2"/>
<organism evidence="2 3">
    <name type="scientific">Muriicola soli</name>
    <dbReference type="NCBI Taxonomy" id="2507538"/>
    <lineage>
        <taxon>Bacteria</taxon>
        <taxon>Pseudomonadati</taxon>
        <taxon>Bacteroidota</taxon>
        <taxon>Flavobacteriia</taxon>
        <taxon>Flavobacteriales</taxon>
        <taxon>Flavobacteriaceae</taxon>
        <taxon>Muriicola</taxon>
    </lineage>
</organism>
<name>A0A411E6C6_9FLAO</name>
<proteinExistence type="predicted"/>
<feature type="chain" id="PRO_5019237817" evidence="1">
    <location>
        <begin position="23"/>
        <end position="367"/>
    </location>
</feature>
<gene>
    <name evidence="2" type="ORF">EQY75_00045</name>
</gene>
<dbReference type="Proteomes" id="UP000290889">
    <property type="component" value="Chromosome"/>
</dbReference>
<evidence type="ECO:0000256" key="1">
    <source>
        <dbReference type="SAM" id="SignalP"/>
    </source>
</evidence>
<dbReference type="KEGG" id="mur:EQY75_00045"/>
<keyword evidence="1" id="KW-0732">Signal</keyword>
<evidence type="ECO:0000313" key="2">
    <source>
        <dbReference type="EMBL" id="QBA63100.1"/>
    </source>
</evidence>
<dbReference type="InterPro" id="IPR021428">
    <property type="entry name" value="DUF3078"/>
</dbReference>
<feature type="signal peptide" evidence="1">
    <location>
        <begin position="1"/>
        <end position="22"/>
    </location>
</feature>
<dbReference type="Pfam" id="PF11276">
    <property type="entry name" value="DUF3078"/>
    <property type="match status" value="1"/>
</dbReference>
<accession>A0A411E6C6</accession>
<dbReference type="AlphaFoldDB" id="A0A411E6C6"/>
<protein>
    <submittedName>
        <fullName evidence="2">DUF3078 domain-containing protein</fullName>
    </submittedName>
</protein>